<evidence type="ECO:0000313" key="4">
    <source>
        <dbReference type="EMBL" id="OEJ88424.1"/>
    </source>
</evidence>
<dbReference type="PANTHER" id="PTHR12375">
    <property type="entry name" value="RNA-BINDING PROTEIN LUC7-RELATED"/>
    <property type="match status" value="1"/>
</dbReference>
<dbReference type="EMBL" id="LPNM01000005">
    <property type="protein sequence ID" value="OEJ88424.1"/>
    <property type="molecule type" value="Genomic_DNA"/>
</dbReference>
<keyword evidence="2" id="KW-0175">Coiled coil</keyword>
<dbReference type="Proteomes" id="UP000095728">
    <property type="component" value="Unassembled WGS sequence"/>
</dbReference>
<dbReference type="InParanoid" id="A0A1E5RNH0"/>
<evidence type="ECO:0000256" key="3">
    <source>
        <dbReference type="SAM" id="MobiDB-lite"/>
    </source>
</evidence>
<dbReference type="AlphaFoldDB" id="A0A1E5RNH0"/>
<dbReference type="FunCoup" id="A0A1E5RNH0">
    <property type="interactions" value="933"/>
</dbReference>
<dbReference type="Pfam" id="PF03194">
    <property type="entry name" value="LUC7"/>
    <property type="match status" value="1"/>
</dbReference>
<name>A0A1E5RNH0_9ASCO</name>
<keyword evidence="5" id="KW-1185">Reference proteome</keyword>
<organism evidence="4 5">
    <name type="scientific">Hanseniaspora osmophila</name>
    <dbReference type="NCBI Taxonomy" id="56408"/>
    <lineage>
        <taxon>Eukaryota</taxon>
        <taxon>Fungi</taxon>
        <taxon>Dikarya</taxon>
        <taxon>Ascomycota</taxon>
        <taxon>Saccharomycotina</taxon>
        <taxon>Saccharomycetes</taxon>
        <taxon>Saccharomycodales</taxon>
        <taxon>Saccharomycodaceae</taxon>
        <taxon>Hanseniaspora</taxon>
    </lineage>
</organism>
<comment type="similarity">
    <text evidence="1">Belongs to the Luc7 family.</text>
</comment>
<feature type="compositionally biased region" description="Polar residues" evidence="3">
    <location>
        <begin position="294"/>
        <end position="308"/>
    </location>
</feature>
<evidence type="ECO:0000256" key="1">
    <source>
        <dbReference type="ARBA" id="ARBA00005655"/>
    </source>
</evidence>
<feature type="region of interest" description="Disordered" evidence="3">
    <location>
        <begin position="293"/>
        <end position="390"/>
    </location>
</feature>
<feature type="compositionally biased region" description="Polar residues" evidence="3">
    <location>
        <begin position="324"/>
        <end position="333"/>
    </location>
</feature>
<accession>A0A1E5RNH0</accession>
<evidence type="ECO:0000313" key="5">
    <source>
        <dbReference type="Proteomes" id="UP000095728"/>
    </source>
</evidence>
<protein>
    <submittedName>
        <fullName evidence="4">Protein LUC7</fullName>
    </submittedName>
</protein>
<dbReference type="GO" id="GO:0005685">
    <property type="term" value="C:U1 snRNP"/>
    <property type="evidence" value="ECO:0007669"/>
    <property type="project" value="InterPro"/>
</dbReference>
<feature type="compositionally biased region" description="Polar residues" evidence="3">
    <location>
        <begin position="341"/>
        <end position="364"/>
    </location>
</feature>
<dbReference type="STRING" id="56408.A0A1E5RNH0"/>
<dbReference type="GO" id="GO:0006376">
    <property type="term" value="P:mRNA splice site recognition"/>
    <property type="evidence" value="ECO:0007669"/>
    <property type="project" value="InterPro"/>
</dbReference>
<sequence length="390" mass="44542">MSASETQHSAIEQLMGHGALSKIVNTSTASNRDETSLESLITNHEICKSYIVAQCPYELFHGTKEYHGKCPQYHVSKYAVLFKTKFHDFANTNSGKNLGSLETSQKDLHVYLEFHKQYYQTLVGFIQKCNVTKEMAIEKLESKTEDERLKISEVSKELDNIDESIALLSREIEVLATNGELERSMAQSIYLSKLTIKREDVAKRVREFASKIATSGKQELQVCNVCGAYLSRLDNDKRLADHFLGKVHMNYVHMRSETSRLKTIFKKYKINPSSISSSIERRDTRSLSRRYMHQRNTTSLPSQSSTPITRAPGAGRYNSRYDRVQNSGSNFSSYPKRASRFQGNSNREYPSHQSSASTPTQSTRPYPPARFDTRGYRSRRSRQDPPPPTY</sequence>
<feature type="coiled-coil region" evidence="2">
    <location>
        <begin position="137"/>
        <end position="171"/>
    </location>
</feature>
<comment type="caution">
    <text evidence="4">The sequence shown here is derived from an EMBL/GenBank/DDBJ whole genome shotgun (WGS) entry which is preliminary data.</text>
</comment>
<proteinExistence type="inferred from homology"/>
<dbReference type="OrthoDB" id="153872at2759"/>
<dbReference type="GO" id="GO:0003729">
    <property type="term" value="F:mRNA binding"/>
    <property type="evidence" value="ECO:0007669"/>
    <property type="project" value="InterPro"/>
</dbReference>
<gene>
    <name evidence="4" type="ORF">AWRI3579_g925</name>
</gene>
<evidence type="ECO:0000256" key="2">
    <source>
        <dbReference type="SAM" id="Coils"/>
    </source>
</evidence>
<dbReference type="InterPro" id="IPR004882">
    <property type="entry name" value="Luc7-rel"/>
</dbReference>
<reference evidence="5" key="1">
    <citation type="journal article" date="2016" name="Genome Announc.">
        <title>Genome sequences of three species of Hanseniaspora isolated from spontaneous wine fermentations.</title>
        <authorList>
            <person name="Sternes P.R."/>
            <person name="Lee D."/>
            <person name="Kutyna D.R."/>
            <person name="Borneman A.R."/>
        </authorList>
    </citation>
    <scope>NUCLEOTIDE SEQUENCE [LARGE SCALE GENOMIC DNA]</scope>
    <source>
        <strain evidence="5">AWRI3579</strain>
    </source>
</reference>